<keyword evidence="3" id="KW-1185">Reference proteome</keyword>
<feature type="transmembrane region" description="Helical" evidence="1">
    <location>
        <begin position="12"/>
        <end position="28"/>
    </location>
</feature>
<evidence type="ECO:0000256" key="1">
    <source>
        <dbReference type="SAM" id="Phobius"/>
    </source>
</evidence>
<proteinExistence type="predicted"/>
<gene>
    <name evidence="2" type="ORF">FHS87_001946</name>
</gene>
<name>A0A840Y550_9PROT</name>
<dbReference type="RefSeq" id="WP_184516924.1">
    <property type="nucleotide sequence ID" value="NZ_JACIJD010000007.1"/>
</dbReference>
<reference evidence="2 3" key="1">
    <citation type="submission" date="2020-08" db="EMBL/GenBank/DDBJ databases">
        <title>Genomic Encyclopedia of Type Strains, Phase IV (KMG-IV): sequencing the most valuable type-strain genomes for metagenomic binning, comparative biology and taxonomic classification.</title>
        <authorList>
            <person name="Goeker M."/>
        </authorList>
    </citation>
    <scope>NUCLEOTIDE SEQUENCE [LARGE SCALE GENOMIC DNA]</scope>
    <source>
        <strain evidence="2 3">DSM 25622</strain>
    </source>
</reference>
<accession>A0A840Y550</accession>
<dbReference type="AlphaFoldDB" id="A0A840Y550"/>
<keyword evidence="1" id="KW-0812">Transmembrane</keyword>
<sequence>MPANGFTLTRTLYIIVSGLLALFGAFAASRATDIGFSLFGYGLIFFGYAFGFWMVKRGLDAGEGAAEGA</sequence>
<feature type="transmembrane region" description="Helical" evidence="1">
    <location>
        <begin position="34"/>
        <end position="55"/>
    </location>
</feature>
<protein>
    <submittedName>
        <fullName evidence="2">Na+/phosphate symporter</fullName>
    </submittedName>
</protein>
<organism evidence="2 3">
    <name type="scientific">Muricoccus pecuniae</name>
    <dbReference type="NCBI Taxonomy" id="693023"/>
    <lineage>
        <taxon>Bacteria</taxon>
        <taxon>Pseudomonadati</taxon>
        <taxon>Pseudomonadota</taxon>
        <taxon>Alphaproteobacteria</taxon>
        <taxon>Acetobacterales</taxon>
        <taxon>Roseomonadaceae</taxon>
        <taxon>Muricoccus</taxon>
    </lineage>
</organism>
<evidence type="ECO:0000313" key="3">
    <source>
        <dbReference type="Proteomes" id="UP000580654"/>
    </source>
</evidence>
<keyword evidence="1" id="KW-0472">Membrane</keyword>
<dbReference type="EMBL" id="JACIJD010000007">
    <property type="protein sequence ID" value="MBB5693909.1"/>
    <property type="molecule type" value="Genomic_DNA"/>
</dbReference>
<dbReference type="Proteomes" id="UP000580654">
    <property type="component" value="Unassembled WGS sequence"/>
</dbReference>
<comment type="caution">
    <text evidence="2">The sequence shown here is derived from an EMBL/GenBank/DDBJ whole genome shotgun (WGS) entry which is preliminary data.</text>
</comment>
<keyword evidence="1" id="KW-1133">Transmembrane helix</keyword>
<evidence type="ECO:0000313" key="2">
    <source>
        <dbReference type="EMBL" id="MBB5693909.1"/>
    </source>
</evidence>